<evidence type="ECO:0000313" key="2">
    <source>
        <dbReference type="Proteomes" id="UP001219568"/>
    </source>
</evidence>
<name>A0AAD6N618_PENCN</name>
<accession>A0AAD6N618</accession>
<organism evidence="1 2">
    <name type="scientific">Penicillium canescens</name>
    <dbReference type="NCBI Taxonomy" id="5083"/>
    <lineage>
        <taxon>Eukaryota</taxon>
        <taxon>Fungi</taxon>
        <taxon>Dikarya</taxon>
        <taxon>Ascomycota</taxon>
        <taxon>Pezizomycotina</taxon>
        <taxon>Eurotiomycetes</taxon>
        <taxon>Eurotiomycetidae</taxon>
        <taxon>Eurotiales</taxon>
        <taxon>Aspergillaceae</taxon>
        <taxon>Penicillium</taxon>
    </lineage>
</organism>
<sequence>MPPSTLECLPREIIEIIYLDALEVNFARASNVIAAAVSREAVYDIFMIQALWNDPQDCIRQRYSDREFLYVDELQRKVMSCRWFNIHRFERVLPVLLALTLDAIALQEKTRFPSKEIQQRQWSAASTMDTLQSLRLHTNDGYPKRLRIIDHFAIQAEYFNPNHGPRHIIRPVRVFWFPNKALHGPWTDDKVKLLVALRRAFGKRFTRLDLRAPALRQRHLAPVISDIACLQGIEAAIRQNCRVALLYLLDIRESFPPVTTNILHQKQFPDQLLMMAVQTHAPDFDIIELLVRASLTSARSCNLVKWSIASSLRGSVTENWLLSSLQQYSARGNCNTFWKALWSTPAAEESLLEQEPWL</sequence>
<protein>
    <submittedName>
        <fullName evidence="1">Uncharacterized protein</fullName>
    </submittedName>
</protein>
<dbReference type="EMBL" id="JAQJZL010000012">
    <property type="protein sequence ID" value="KAJ6034102.1"/>
    <property type="molecule type" value="Genomic_DNA"/>
</dbReference>
<gene>
    <name evidence="1" type="ORF">N7460_009919</name>
</gene>
<evidence type="ECO:0000313" key="1">
    <source>
        <dbReference type="EMBL" id="KAJ6034102.1"/>
    </source>
</evidence>
<proteinExistence type="predicted"/>
<comment type="caution">
    <text evidence="1">The sequence shown here is derived from an EMBL/GenBank/DDBJ whole genome shotgun (WGS) entry which is preliminary data.</text>
</comment>
<reference evidence="1" key="1">
    <citation type="journal article" date="2023" name="IMA Fungus">
        <title>Comparative genomic study of the Penicillium genus elucidates a diverse pangenome and 15 lateral gene transfer events.</title>
        <authorList>
            <person name="Petersen C."/>
            <person name="Sorensen T."/>
            <person name="Nielsen M.R."/>
            <person name="Sondergaard T.E."/>
            <person name="Sorensen J.L."/>
            <person name="Fitzpatrick D.A."/>
            <person name="Frisvad J.C."/>
            <person name="Nielsen K.L."/>
        </authorList>
    </citation>
    <scope>NUCLEOTIDE SEQUENCE</scope>
    <source>
        <strain evidence="1">IBT 15450</strain>
    </source>
</reference>
<keyword evidence="2" id="KW-1185">Reference proteome</keyword>
<dbReference type="Proteomes" id="UP001219568">
    <property type="component" value="Unassembled WGS sequence"/>
</dbReference>
<dbReference type="AlphaFoldDB" id="A0AAD6N618"/>
<reference evidence="1" key="2">
    <citation type="submission" date="2023-01" db="EMBL/GenBank/DDBJ databases">
        <authorList>
            <person name="Petersen C."/>
        </authorList>
    </citation>
    <scope>NUCLEOTIDE SEQUENCE</scope>
    <source>
        <strain evidence="1">IBT 15450</strain>
    </source>
</reference>